<dbReference type="RefSeq" id="WP_072770811.1">
    <property type="nucleotide sequence ID" value="NZ_FRDN01000003.1"/>
</dbReference>
<feature type="region of interest" description="Disordered" evidence="1">
    <location>
        <begin position="1"/>
        <end position="24"/>
    </location>
</feature>
<keyword evidence="3" id="KW-1185">Reference proteome</keyword>
<evidence type="ECO:0000313" key="3">
    <source>
        <dbReference type="Proteomes" id="UP000184010"/>
    </source>
</evidence>
<proteinExistence type="predicted"/>
<dbReference type="AlphaFoldDB" id="A0A1M7RUN6"/>
<dbReference type="EMBL" id="FRDN01000003">
    <property type="protein sequence ID" value="SHN49999.1"/>
    <property type="molecule type" value="Genomic_DNA"/>
</dbReference>
<evidence type="ECO:0000313" key="2">
    <source>
        <dbReference type="EMBL" id="SHN49999.1"/>
    </source>
</evidence>
<dbReference type="Proteomes" id="UP000184010">
    <property type="component" value="Unassembled WGS sequence"/>
</dbReference>
<accession>A0A1M7RUN6</accession>
<gene>
    <name evidence="2" type="ORF">SAMN02745215_00128</name>
</gene>
<reference evidence="3" key="1">
    <citation type="submission" date="2016-12" db="EMBL/GenBank/DDBJ databases">
        <authorList>
            <person name="Varghese N."/>
            <person name="Submissions S."/>
        </authorList>
    </citation>
    <scope>NUCLEOTIDE SEQUENCE [LARGE SCALE GENOMIC DNA]</scope>
    <source>
        <strain evidence="3">DSM 11544</strain>
    </source>
</reference>
<evidence type="ECO:0000256" key="1">
    <source>
        <dbReference type="SAM" id="MobiDB-lite"/>
    </source>
</evidence>
<name>A0A1M7RUN6_9FIRM</name>
<protein>
    <submittedName>
        <fullName evidence="2">Uncharacterized protein</fullName>
    </submittedName>
</protein>
<sequence length="185" mass="20441">MNNNGQVTKSAHKHHGHTHTHTHGCSSGGCGCSSQTAEQETACCHSHKPPVLDPQETVFMQELAQRGCLPVSRYILSSSSEKEVRFEMLAPVYMNDPSDGMETVKEKGAALKGLKEKGLISLDYELRLSDYDYTSYTDAALFAYFKDTVEEGKKRPGFLGDTAEIELGVITLTDAGKRFTEQFQE</sequence>
<organism evidence="2 3">
    <name type="scientific">Desulfitobacterium chlororespirans DSM 11544</name>
    <dbReference type="NCBI Taxonomy" id="1121395"/>
    <lineage>
        <taxon>Bacteria</taxon>
        <taxon>Bacillati</taxon>
        <taxon>Bacillota</taxon>
        <taxon>Clostridia</taxon>
        <taxon>Eubacteriales</taxon>
        <taxon>Desulfitobacteriaceae</taxon>
        <taxon>Desulfitobacterium</taxon>
    </lineage>
</organism>
<feature type="compositionally biased region" description="Basic residues" evidence="1">
    <location>
        <begin position="10"/>
        <end position="22"/>
    </location>
</feature>